<reference evidence="2" key="1">
    <citation type="journal article" date="2023" name="Plant J.">
        <title>Genome sequences and population genomics provide insights into the demographic history, inbreeding, and mutation load of two 'living fossil' tree species of Dipteronia.</title>
        <authorList>
            <person name="Feng Y."/>
            <person name="Comes H.P."/>
            <person name="Chen J."/>
            <person name="Zhu S."/>
            <person name="Lu R."/>
            <person name="Zhang X."/>
            <person name="Li P."/>
            <person name="Qiu J."/>
            <person name="Olsen K.M."/>
            <person name="Qiu Y."/>
        </authorList>
    </citation>
    <scope>NUCLEOTIDE SEQUENCE</scope>
    <source>
        <strain evidence="2">NBL</strain>
    </source>
</reference>
<proteinExistence type="predicted"/>
<name>A0AAE0B3K9_9ROSI</name>
<sequence length="170" mass="18830">MMIFEDAEVDVGEAVDMIKFRTTWWFKHLGRGSTDSISALLLNLKDLCVNAPTFKKPCLEGWTRPSSNGVKFNVDGLAREKPSSAGIGGVIRDYTSKVLGLFSSFVGNLDSNIVELLAIHIACSICISCASLWERDILLVRNSKVVVSWVNSKDDIESLKLVDMIYDIRA</sequence>
<dbReference type="Pfam" id="PF13456">
    <property type="entry name" value="RVT_3"/>
    <property type="match status" value="1"/>
</dbReference>
<evidence type="ECO:0000259" key="1">
    <source>
        <dbReference type="Pfam" id="PF13456"/>
    </source>
</evidence>
<dbReference type="InterPro" id="IPR012337">
    <property type="entry name" value="RNaseH-like_sf"/>
</dbReference>
<feature type="domain" description="RNase H type-1" evidence="1">
    <location>
        <begin position="73"/>
        <end position="169"/>
    </location>
</feature>
<gene>
    <name evidence="2" type="ORF">Dsin_000814</name>
</gene>
<dbReference type="SUPFAM" id="SSF53098">
    <property type="entry name" value="Ribonuclease H-like"/>
    <property type="match status" value="1"/>
</dbReference>
<dbReference type="CDD" id="cd06222">
    <property type="entry name" value="RNase_H_like"/>
    <property type="match status" value="1"/>
</dbReference>
<dbReference type="GO" id="GO:0004523">
    <property type="term" value="F:RNA-DNA hybrid ribonuclease activity"/>
    <property type="evidence" value="ECO:0007669"/>
    <property type="project" value="InterPro"/>
</dbReference>
<dbReference type="InterPro" id="IPR036397">
    <property type="entry name" value="RNaseH_sf"/>
</dbReference>
<dbReference type="InterPro" id="IPR002156">
    <property type="entry name" value="RNaseH_domain"/>
</dbReference>
<comment type="caution">
    <text evidence="2">The sequence shown here is derived from an EMBL/GenBank/DDBJ whole genome shotgun (WGS) entry which is preliminary data.</text>
</comment>
<protein>
    <recommendedName>
        <fullName evidence="1">RNase H type-1 domain-containing protein</fullName>
    </recommendedName>
</protein>
<dbReference type="Proteomes" id="UP001281410">
    <property type="component" value="Unassembled WGS sequence"/>
</dbReference>
<evidence type="ECO:0000313" key="3">
    <source>
        <dbReference type="Proteomes" id="UP001281410"/>
    </source>
</evidence>
<dbReference type="GO" id="GO:0003676">
    <property type="term" value="F:nucleic acid binding"/>
    <property type="evidence" value="ECO:0007669"/>
    <property type="project" value="InterPro"/>
</dbReference>
<accession>A0AAE0B3K9</accession>
<dbReference type="InterPro" id="IPR053151">
    <property type="entry name" value="RNase_H-like"/>
</dbReference>
<dbReference type="AlphaFoldDB" id="A0AAE0B3K9"/>
<dbReference type="Gene3D" id="3.30.420.10">
    <property type="entry name" value="Ribonuclease H-like superfamily/Ribonuclease H"/>
    <property type="match status" value="1"/>
</dbReference>
<keyword evidence="3" id="KW-1185">Reference proteome</keyword>
<dbReference type="PANTHER" id="PTHR47723:SF22">
    <property type="entry name" value="RNASE H TYPE-1 DOMAIN-CONTAINING PROTEIN"/>
    <property type="match status" value="1"/>
</dbReference>
<dbReference type="EMBL" id="JANJYJ010000001">
    <property type="protein sequence ID" value="KAK3228933.1"/>
    <property type="molecule type" value="Genomic_DNA"/>
</dbReference>
<evidence type="ECO:0000313" key="2">
    <source>
        <dbReference type="EMBL" id="KAK3228933.1"/>
    </source>
</evidence>
<organism evidence="2 3">
    <name type="scientific">Dipteronia sinensis</name>
    <dbReference type="NCBI Taxonomy" id="43782"/>
    <lineage>
        <taxon>Eukaryota</taxon>
        <taxon>Viridiplantae</taxon>
        <taxon>Streptophyta</taxon>
        <taxon>Embryophyta</taxon>
        <taxon>Tracheophyta</taxon>
        <taxon>Spermatophyta</taxon>
        <taxon>Magnoliopsida</taxon>
        <taxon>eudicotyledons</taxon>
        <taxon>Gunneridae</taxon>
        <taxon>Pentapetalae</taxon>
        <taxon>rosids</taxon>
        <taxon>malvids</taxon>
        <taxon>Sapindales</taxon>
        <taxon>Sapindaceae</taxon>
        <taxon>Hippocastanoideae</taxon>
        <taxon>Acereae</taxon>
        <taxon>Dipteronia</taxon>
    </lineage>
</organism>
<dbReference type="InterPro" id="IPR044730">
    <property type="entry name" value="RNase_H-like_dom_plant"/>
</dbReference>
<dbReference type="PANTHER" id="PTHR47723">
    <property type="entry name" value="OS05G0353850 PROTEIN"/>
    <property type="match status" value="1"/>
</dbReference>